<name>A0ABX5XJY1_9BACT</name>
<dbReference type="EMBL" id="CP036432">
    <property type="protein sequence ID" value="QDV81665.1"/>
    <property type="molecule type" value="Genomic_DNA"/>
</dbReference>
<protein>
    <submittedName>
        <fullName evidence="1">Uncharacterized protein</fullName>
    </submittedName>
</protein>
<accession>A0ABX5XJY1</accession>
<sequence>MSENAHDVPVGQELTHDQHIQLLREENASLRGQVSDTDAQVKKAVAEALAEANAPQEYDVTAMSTAEYIENRDAVRKQLGLDRSKRLAR</sequence>
<organism evidence="1 2">
    <name type="scientific">Stieleria magnilauensis</name>
    <dbReference type="NCBI Taxonomy" id="2527963"/>
    <lineage>
        <taxon>Bacteria</taxon>
        <taxon>Pseudomonadati</taxon>
        <taxon>Planctomycetota</taxon>
        <taxon>Planctomycetia</taxon>
        <taxon>Pirellulales</taxon>
        <taxon>Pirellulaceae</taxon>
        <taxon>Stieleria</taxon>
    </lineage>
</organism>
<evidence type="ECO:0000313" key="2">
    <source>
        <dbReference type="Proteomes" id="UP000318081"/>
    </source>
</evidence>
<keyword evidence="2" id="KW-1185">Reference proteome</keyword>
<dbReference type="RefSeq" id="WP_145207424.1">
    <property type="nucleotide sequence ID" value="NZ_CP036432.1"/>
</dbReference>
<evidence type="ECO:0000313" key="1">
    <source>
        <dbReference type="EMBL" id="QDV81665.1"/>
    </source>
</evidence>
<reference evidence="1 2" key="1">
    <citation type="submission" date="2019-02" db="EMBL/GenBank/DDBJ databases">
        <title>Deep-cultivation of Planctomycetes and their phenomic and genomic characterization uncovers novel biology.</title>
        <authorList>
            <person name="Wiegand S."/>
            <person name="Jogler M."/>
            <person name="Boedeker C."/>
            <person name="Pinto D."/>
            <person name="Vollmers J."/>
            <person name="Rivas-Marin E."/>
            <person name="Kohn T."/>
            <person name="Peeters S.H."/>
            <person name="Heuer A."/>
            <person name="Rast P."/>
            <person name="Oberbeckmann S."/>
            <person name="Bunk B."/>
            <person name="Jeske O."/>
            <person name="Meyerdierks A."/>
            <person name="Storesund J.E."/>
            <person name="Kallscheuer N."/>
            <person name="Luecker S."/>
            <person name="Lage O.M."/>
            <person name="Pohl T."/>
            <person name="Merkel B.J."/>
            <person name="Hornburger P."/>
            <person name="Mueller R.-W."/>
            <person name="Bruemmer F."/>
            <person name="Labrenz M."/>
            <person name="Spormann A.M."/>
            <person name="Op den Camp H."/>
            <person name="Overmann J."/>
            <person name="Amann R."/>
            <person name="Jetten M.S.M."/>
            <person name="Mascher T."/>
            <person name="Medema M.H."/>
            <person name="Devos D.P."/>
            <person name="Kaster A.-K."/>
            <person name="Ovreas L."/>
            <person name="Rohde M."/>
            <person name="Galperin M.Y."/>
            <person name="Jogler C."/>
        </authorList>
    </citation>
    <scope>NUCLEOTIDE SEQUENCE [LARGE SCALE GENOMIC DNA]</scope>
    <source>
        <strain evidence="1 2">TBK1r</strain>
    </source>
</reference>
<dbReference type="Proteomes" id="UP000318081">
    <property type="component" value="Chromosome"/>
</dbReference>
<proteinExistence type="predicted"/>
<gene>
    <name evidence="1" type="ORF">TBK1r_05840</name>
</gene>